<evidence type="ECO:0000313" key="1">
    <source>
        <dbReference type="EMBL" id="GIQ82766.1"/>
    </source>
</evidence>
<evidence type="ECO:0000313" key="3">
    <source>
        <dbReference type="Proteomes" id="UP000265618"/>
    </source>
</evidence>
<dbReference type="GO" id="GO:0003924">
    <property type="term" value="F:GTPase activity"/>
    <property type="evidence" value="ECO:0007669"/>
    <property type="project" value="InterPro"/>
</dbReference>
<organism evidence="1 3">
    <name type="scientific">Kipferlia bialata</name>
    <dbReference type="NCBI Taxonomy" id="797122"/>
    <lineage>
        <taxon>Eukaryota</taxon>
        <taxon>Metamonada</taxon>
        <taxon>Carpediemonas-like organisms</taxon>
        <taxon>Kipferlia</taxon>
    </lineage>
</organism>
<dbReference type="Pfam" id="PF00071">
    <property type="entry name" value="Ras"/>
    <property type="match status" value="1"/>
</dbReference>
<evidence type="ECO:0000313" key="2">
    <source>
        <dbReference type="EMBL" id="GIQ84679.1"/>
    </source>
</evidence>
<name>A0A9K3GHT4_9EUKA</name>
<proteinExistence type="predicted"/>
<sequence length="140" mass="15484">MCQSNSKGIFFRDAFAIYIVAALQDPDQWGSVEEWHSRVREAVDGRISIPVYLLLNKVDLVSPSDRQRCLQRGRDLAARLGLTGVYLTSAKTGEGLRHAVTQGVTRVLELVDCPTEEGEQSESSEATEVVTEGKARRCNC</sequence>
<accession>A0A9K3GHT4</accession>
<dbReference type="InterPro" id="IPR001806">
    <property type="entry name" value="Small_GTPase"/>
</dbReference>
<reference evidence="1" key="1">
    <citation type="submission" date="2016-10" db="EMBL/GenBank/DDBJ databases">
        <authorList>
            <person name="Tanifuji G."/>
            <person name="Kume K."/>
            <person name="Nakayama T."/>
            <person name="Takabayashi S."/>
            <person name="Hashimoto T."/>
        </authorList>
    </citation>
    <scope>NUCLEOTIDE SEQUENCE</scope>
    <source>
        <strain evidence="1">NY0173</strain>
    </source>
</reference>
<dbReference type="EMBL" id="BDIP01000806">
    <property type="protein sequence ID" value="GIQ82766.1"/>
    <property type="molecule type" value="Genomic_DNA"/>
</dbReference>
<gene>
    <name evidence="1" type="ORF">KIPB_003961</name>
    <name evidence="2" type="ORF">KIPB_006221</name>
</gene>
<reference evidence="1 3" key="2">
    <citation type="journal article" date="2018" name="PLoS ONE">
        <title>The draft genome of Kipferlia bialata reveals reductive genome evolution in fornicate parasites.</title>
        <authorList>
            <person name="Tanifuji G."/>
            <person name="Takabayashi S."/>
            <person name="Kume K."/>
            <person name="Takagi M."/>
            <person name="Nakayama T."/>
            <person name="Kamikawa R."/>
            <person name="Inagaki Y."/>
            <person name="Hashimoto T."/>
        </authorList>
    </citation>
    <scope>NUCLEOTIDE SEQUENCE [LARGE SCALE GENOMIC DNA]</scope>
    <source>
        <strain evidence="1">NY0173</strain>
    </source>
</reference>
<dbReference type="SUPFAM" id="SSF52540">
    <property type="entry name" value="P-loop containing nucleoside triphosphate hydrolases"/>
    <property type="match status" value="1"/>
</dbReference>
<dbReference type="GO" id="GO:0005525">
    <property type="term" value="F:GTP binding"/>
    <property type="evidence" value="ECO:0007669"/>
    <property type="project" value="InterPro"/>
</dbReference>
<comment type="caution">
    <text evidence="1">The sequence shown here is derived from an EMBL/GenBank/DDBJ whole genome shotgun (WGS) entry which is preliminary data.</text>
</comment>
<dbReference type="InterPro" id="IPR027417">
    <property type="entry name" value="P-loop_NTPase"/>
</dbReference>
<dbReference type="EMBL" id="BDIP01001574">
    <property type="protein sequence ID" value="GIQ84679.1"/>
    <property type="molecule type" value="Genomic_DNA"/>
</dbReference>
<protein>
    <submittedName>
        <fullName evidence="1">Small GTPase superfamily protein</fullName>
    </submittedName>
</protein>
<dbReference type="Gene3D" id="3.40.50.300">
    <property type="entry name" value="P-loop containing nucleotide triphosphate hydrolases"/>
    <property type="match status" value="1"/>
</dbReference>
<keyword evidence="3" id="KW-1185">Reference proteome</keyword>
<dbReference type="AlphaFoldDB" id="A0A9K3GHT4"/>
<dbReference type="Proteomes" id="UP000265618">
    <property type="component" value="Unassembled WGS sequence"/>
</dbReference>